<dbReference type="SUPFAM" id="SSF51306">
    <property type="entry name" value="LexA/Signal peptidase"/>
    <property type="match status" value="1"/>
</dbReference>
<feature type="domain" description="Peptidase S24/S26A/S26B/S26C" evidence="1">
    <location>
        <begin position="116"/>
        <end position="190"/>
    </location>
</feature>
<reference evidence="2 3" key="1">
    <citation type="submission" date="2017-07" db="EMBL/GenBank/DDBJ databases">
        <title>A draft genome sequence of Komagataeibacter oboediens LMG 18849.</title>
        <authorList>
            <person name="Skraban J."/>
            <person name="Cleenwerck I."/>
            <person name="Vandamme P."/>
            <person name="Trcek J."/>
        </authorList>
    </citation>
    <scope>NUCLEOTIDE SEQUENCE [LARGE SCALE GENOMIC DNA]</scope>
    <source>
        <strain evidence="2 3">LMG 18849</strain>
    </source>
</reference>
<dbReference type="InterPro" id="IPR039418">
    <property type="entry name" value="LexA-like"/>
</dbReference>
<dbReference type="Pfam" id="PF00717">
    <property type="entry name" value="Peptidase_S24"/>
    <property type="match status" value="1"/>
</dbReference>
<evidence type="ECO:0000259" key="1">
    <source>
        <dbReference type="Pfam" id="PF00717"/>
    </source>
</evidence>
<dbReference type="OrthoDB" id="9792157at2"/>
<accession>A0A318QJE3</accession>
<organism evidence="2 3">
    <name type="scientific">Komagataeibacter oboediens</name>
    <dbReference type="NCBI Taxonomy" id="65958"/>
    <lineage>
        <taxon>Bacteria</taxon>
        <taxon>Pseudomonadati</taxon>
        <taxon>Pseudomonadota</taxon>
        <taxon>Alphaproteobacteria</taxon>
        <taxon>Acetobacterales</taxon>
        <taxon>Acetobacteraceae</taxon>
        <taxon>Komagataeibacter</taxon>
    </lineage>
</organism>
<dbReference type="Gene3D" id="2.10.109.10">
    <property type="entry name" value="Umud Fragment, subunit A"/>
    <property type="match status" value="1"/>
</dbReference>
<evidence type="ECO:0000313" key="2">
    <source>
        <dbReference type="EMBL" id="PYD78084.1"/>
    </source>
</evidence>
<dbReference type="EMBL" id="NKTX01000118">
    <property type="protein sequence ID" value="PYD78084.1"/>
    <property type="molecule type" value="Genomic_DNA"/>
</dbReference>
<dbReference type="InterPro" id="IPR036286">
    <property type="entry name" value="LexA/Signal_pep-like_sf"/>
</dbReference>
<dbReference type="RefSeq" id="WP_019091717.1">
    <property type="nucleotide sequence ID" value="NZ_NKTX01000118.1"/>
</dbReference>
<evidence type="ECO:0000313" key="3">
    <source>
        <dbReference type="Proteomes" id="UP000247417"/>
    </source>
</evidence>
<sequence>MKSGIDKKWFKDAIASAGFRSQASFASEVDLDGPKLTNVLKGIRRLQADEIEKFAEILKRSPAEIKRALGMSERSAEKMPISGYVGAADRVVLFIDGDCVDELEMVEVPFFNYPGLLLRVRGESMLPRYTPGEIIGIQPPDAPDGWDNFLGRDVVARLGDGQTVIKSLAEGPNGTFALFSVNPSVKPLYDPPIEWLSPVDFHIPKKW</sequence>
<dbReference type="CDD" id="cd06529">
    <property type="entry name" value="S24_LexA-like"/>
    <property type="match status" value="1"/>
</dbReference>
<dbReference type="InterPro" id="IPR015927">
    <property type="entry name" value="Peptidase_S24_S26A/B/C"/>
</dbReference>
<name>A0A318QJE3_9PROT</name>
<protein>
    <recommendedName>
        <fullName evidence="1">Peptidase S24/S26A/S26B/S26C domain-containing protein</fullName>
    </recommendedName>
</protein>
<dbReference type="Proteomes" id="UP000247417">
    <property type="component" value="Unassembled WGS sequence"/>
</dbReference>
<dbReference type="AlphaFoldDB" id="A0A318QJE3"/>
<proteinExistence type="predicted"/>
<comment type="caution">
    <text evidence="2">The sequence shown here is derived from an EMBL/GenBank/DDBJ whole genome shotgun (WGS) entry which is preliminary data.</text>
</comment>
<gene>
    <name evidence="2" type="ORF">CFR80_16980</name>
</gene>